<dbReference type="Proteomes" id="UP000007517">
    <property type="component" value="Chromosome"/>
</dbReference>
<dbReference type="Gene3D" id="2.30.30.60">
    <property type="match status" value="1"/>
</dbReference>
<accession>H6RSI4</accession>
<keyword evidence="4 6" id="KW-0472">Membrane</keyword>
<feature type="transmembrane region" description="Helical" evidence="6">
    <location>
        <begin position="187"/>
        <end position="206"/>
    </location>
</feature>
<evidence type="ECO:0000256" key="4">
    <source>
        <dbReference type="ARBA" id="ARBA00023136"/>
    </source>
</evidence>
<dbReference type="KEGG" id="bsd:BLASA_0782"/>
<dbReference type="EMBL" id="FO117623">
    <property type="protein sequence ID" value="CCG01735.1"/>
    <property type="molecule type" value="Genomic_DNA"/>
</dbReference>
<dbReference type="HOGENOM" id="CLU_021080_1_1_11"/>
<evidence type="ECO:0000313" key="8">
    <source>
        <dbReference type="EMBL" id="CCG01735.1"/>
    </source>
</evidence>
<evidence type="ECO:0000256" key="6">
    <source>
        <dbReference type="SAM" id="Phobius"/>
    </source>
</evidence>
<reference evidence="8 9" key="1">
    <citation type="journal article" date="2012" name="J. Bacteriol.">
        <title>Genome Sequence of Blastococcus saxobsidens DD2, a Stone-Inhabiting Bacterium.</title>
        <authorList>
            <person name="Chouaia B."/>
            <person name="Crotti E."/>
            <person name="Brusetti L."/>
            <person name="Daffonchio D."/>
            <person name="Essoussi I."/>
            <person name="Nouioui I."/>
            <person name="Sbissi I."/>
            <person name="Ghodhbane-Gtari F."/>
            <person name="Gtari M."/>
            <person name="Vacherie B."/>
            <person name="Barbe V."/>
            <person name="Medigue C."/>
            <person name="Gury J."/>
            <person name="Pujic P."/>
            <person name="Normand P."/>
        </authorList>
    </citation>
    <scope>NUCLEOTIDE SEQUENCE [LARGE SCALE GENOMIC DNA]</scope>
    <source>
        <strain evidence="8 9">DD2</strain>
    </source>
</reference>
<dbReference type="PANTHER" id="PTHR30566:SF25">
    <property type="entry name" value="INNER MEMBRANE PROTEIN"/>
    <property type="match status" value="1"/>
</dbReference>
<feature type="transmembrane region" description="Helical" evidence="6">
    <location>
        <begin position="160"/>
        <end position="181"/>
    </location>
</feature>
<evidence type="ECO:0000256" key="2">
    <source>
        <dbReference type="ARBA" id="ARBA00022692"/>
    </source>
</evidence>
<feature type="region of interest" description="Disordered" evidence="5">
    <location>
        <begin position="384"/>
        <end position="442"/>
    </location>
</feature>
<reference evidence="9" key="2">
    <citation type="submission" date="2012-02" db="EMBL/GenBank/DDBJ databases">
        <title>Complete genome sequence of Blastococcus saxobsidens strain DD2.</title>
        <authorList>
            <person name="Genoscope."/>
        </authorList>
    </citation>
    <scope>NUCLEOTIDE SEQUENCE [LARGE SCALE GENOMIC DNA]</scope>
    <source>
        <strain evidence="9">DD2</strain>
    </source>
</reference>
<dbReference type="AlphaFoldDB" id="H6RSI4"/>
<dbReference type="Gene3D" id="1.10.287.1260">
    <property type="match status" value="1"/>
</dbReference>
<organism evidence="8 9">
    <name type="scientific">Blastococcus saxobsidens (strain DD2)</name>
    <dbReference type="NCBI Taxonomy" id="1146883"/>
    <lineage>
        <taxon>Bacteria</taxon>
        <taxon>Bacillati</taxon>
        <taxon>Actinomycetota</taxon>
        <taxon>Actinomycetes</taxon>
        <taxon>Geodermatophilales</taxon>
        <taxon>Geodermatophilaceae</taxon>
        <taxon>Blastococcus</taxon>
    </lineage>
</organism>
<dbReference type="OrthoDB" id="9792218at2"/>
<keyword evidence="2 6" id="KW-0812">Transmembrane</keyword>
<dbReference type="RefSeq" id="WP_014374644.1">
    <property type="nucleotide sequence ID" value="NC_016943.1"/>
</dbReference>
<keyword evidence="3 6" id="KW-1133">Transmembrane helix</keyword>
<dbReference type="SUPFAM" id="SSF50182">
    <property type="entry name" value="Sm-like ribonucleoproteins"/>
    <property type="match status" value="1"/>
</dbReference>
<proteinExistence type="predicted"/>
<dbReference type="GO" id="GO:0055085">
    <property type="term" value="P:transmembrane transport"/>
    <property type="evidence" value="ECO:0007669"/>
    <property type="project" value="InterPro"/>
</dbReference>
<dbReference type="GO" id="GO:0016020">
    <property type="term" value="C:membrane"/>
    <property type="evidence" value="ECO:0007669"/>
    <property type="project" value="UniProtKB-SubCell"/>
</dbReference>
<evidence type="ECO:0000256" key="3">
    <source>
        <dbReference type="ARBA" id="ARBA00022989"/>
    </source>
</evidence>
<evidence type="ECO:0000256" key="5">
    <source>
        <dbReference type="SAM" id="MobiDB-lite"/>
    </source>
</evidence>
<evidence type="ECO:0000259" key="7">
    <source>
        <dbReference type="Pfam" id="PF00924"/>
    </source>
</evidence>
<feature type="transmembrane region" description="Helical" evidence="6">
    <location>
        <begin position="113"/>
        <end position="139"/>
    </location>
</feature>
<feature type="domain" description="Mechanosensitive ion channel MscS" evidence="7">
    <location>
        <begin position="209"/>
        <end position="275"/>
    </location>
</feature>
<dbReference type="PANTHER" id="PTHR30566">
    <property type="entry name" value="YNAI-RELATED MECHANOSENSITIVE ION CHANNEL"/>
    <property type="match status" value="1"/>
</dbReference>
<sequence length="442" mass="47193">MVPLVSAGRSVALSEPAPASAPLAAAVEEVESLVPDDTWQVLALVAAAALAAWLVGVLIGVLVRRLARTSVVAADLSRRGRTPLRTLLVLIAVTVVLDAGPELGGWRDPAVRVLGLALIATVGWLLTVAVQVAADLALARYDVDVVDNRHARRVRTQIGLLRRLAIVLVVILTVGAMLLTFPTARAAGAGILASAGVISIVAGLAAQTSLANVFAGLQLAFTDAIRVDDVVVVEDEWGRIEEITLTYVVVHIWDDRRLVLPSTYFTTTPFENWTRKESAVLGAVELDVDWTVPFDDMRTELHRLLEDEGGRGPELWDRRVGVLQVTDAVGSVVRARVLVSAQDAGTLFDLRCHVREQLVGWLQREHPSGLPRVRVEGAAAAPSAARADRRAAAPSATDSSLFTGSTEARERSRAFAGPSQEEVADRDTTPGPPDEDHPARGS</sequence>
<name>H6RSI4_BLASD</name>
<protein>
    <submittedName>
        <fullName evidence="8">MscS Mechanosensitive ion channel</fullName>
    </submittedName>
</protein>
<dbReference type="eggNOG" id="COG0668">
    <property type="taxonomic scope" value="Bacteria"/>
</dbReference>
<dbReference type="Pfam" id="PF00924">
    <property type="entry name" value="MS_channel_2nd"/>
    <property type="match status" value="1"/>
</dbReference>
<feature type="transmembrane region" description="Helical" evidence="6">
    <location>
        <begin position="42"/>
        <end position="63"/>
    </location>
</feature>
<evidence type="ECO:0000256" key="1">
    <source>
        <dbReference type="ARBA" id="ARBA00004370"/>
    </source>
</evidence>
<dbReference type="STRING" id="1146883.BLASA_0782"/>
<evidence type="ECO:0000313" key="9">
    <source>
        <dbReference type="Proteomes" id="UP000007517"/>
    </source>
</evidence>
<dbReference type="InterPro" id="IPR023408">
    <property type="entry name" value="MscS_beta-dom_sf"/>
</dbReference>
<gene>
    <name evidence="8" type="ordered locus">BLASA_0782</name>
</gene>
<comment type="subcellular location">
    <subcellularLocation>
        <location evidence="1">Membrane</location>
    </subcellularLocation>
</comment>
<feature type="compositionally biased region" description="Basic and acidic residues" evidence="5">
    <location>
        <begin position="423"/>
        <end position="442"/>
    </location>
</feature>
<feature type="transmembrane region" description="Helical" evidence="6">
    <location>
        <begin position="84"/>
        <end position="101"/>
    </location>
</feature>
<keyword evidence="9" id="KW-1185">Reference proteome</keyword>
<dbReference type="InterPro" id="IPR010920">
    <property type="entry name" value="LSM_dom_sf"/>
</dbReference>
<dbReference type="InterPro" id="IPR006685">
    <property type="entry name" value="MscS_channel_2nd"/>
</dbReference>